<feature type="region of interest" description="Disordered" evidence="1">
    <location>
        <begin position="24"/>
        <end position="43"/>
    </location>
</feature>
<proteinExistence type="predicted"/>
<evidence type="ECO:0000313" key="2">
    <source>
        <dbReference type="Proteomes" id="UP000887572"/>
    </source>
</evidence>
<evidence type="ECO:0000256" key="1">
    <source>
        <dbReference type="SAM" id="MobiDB-lite"/>
    </source>
</evidence>
<organism evidence="2 3">
    <name type="scientific">Globodera rostochiensis</name>
    <name type="common">Golden nematode worm</name>
    <name type="synonym">Heterodera rostochiensis</name>
    <dbReference type="NCBI Taxonomy" id="31243"/>
    <lineage>
        <taxon>Eukaryota</taxon>
        <taxon>Metazoa</taxon>
        <taxon>Ecdysozoa</taxon>
        <taxon>Nematoda</taxon>
        <taxon>Chromadorea</taxon>
        <taxon>Rhabditida</taxon>
        <taxon>Tylenchina</taxon>
        <taxon>Tylenchomorpha</taxon>
        <taxon>Tylenchoidea</taxon>
        <taxon>Heteroderidae</taxon>
        <taxon>Heteroderinae</taxon>
        <taxon>Globodera</taxon>
    </lineage>
</organism>
<reference evidence="3" key="1">
    <citation type="submission" date="2022-11" db="UniProtKB">
        <authorList>
            <consortium name="WormBaseParasite"/>
        </authorList>
    </citation>
    <scope>IDENTIFICATION</scope>
</reference>
<evidence type="ECO:0000313" key="3">
    <source>
        <dbReference type="WBParaSite" id="Gr19_v10_g4336.t1"/>
    </source>
</evidence>
<dbReference type="Proteomes" id="UP000887572">
    <property type="component" value="Unplaced"/>
</dbReference>
<accession>A0A914HTK1</accession>
<name>A0A914HTK1_GLORO</name>
<protein>
    <submittedName>
        <fullName evidence="3">Uncharacterized protein</fullName>
    </submittedName>
</protein>
<keyword evidence="2" id="KW-1185">Reference proteome</keyword>
<sequence length="100" mass="11008">MQADGARWLGHETSWEDNQAKWAMMPSPSLSTPPALNASDGTVTETGAEEAAATNAAVKTYKKKKCALPAQLRGIRIKMEVKAMGSEWKWKEQLLAFLPF</sequence>
<dbReference type="WBParaSite" id="Gr19_v10_g4336.t1">
    <property type="protein sequence ID" value="Gr19_v10_g4336.t1"/>
    <property type="gene ID" value="Gr19_v10_g4336"/>
</dbReference>
<dbReference type="AlphaFoldDB" id="A0A914HTK1"/>